<dbReference type="NCBIfam" id="TIGR01730">
    <property type="entry name" value="RND_mfp"/>
    <property type="match status" value="1"/>
</dbReference>
<keyword evidence="5" id="KW-0997">Cell inner membrane</keyword>
<dbReference type="Gene3D" id="2.40.420.20">
    <property type="match status" value="1"/>
</dbReference>
<feature type="domain" description="Multidrug resistance protein MdtA-like C-terminal permuted SH3" evidence="11">
    <location>
        <begin position="306"/>
        <end position="363"/>
    </location>
</feature>
<keyword evidence="6" id="KW-0472">Membrane</keyword>
<dbReference type="AlphaFoldDB" id="A0A1H6C2P8"/>
<keyword evidence="4" id="KW-1003">Cell membrane</keyword>
<feature type="domain" description="Multidrug resistance protein MdtA-like beta-barrel" evidence="10">
    <location>
        <begin position="218"/>
        <end position="298"/>
    </location>
</feature>
<evidence type="ECO:0000256" key="4">
    <source>
        <dbReference type="ARBA" id="ARBA00022475"/>
    </source>
</evidence>
<dbReference type="Pfam" id="PF25967">
    <property type="entry name" value="RND-MFP_C"/>
    <property type="match status" value="1"/>
</dbReference>
<evidence type="ECO:0000256" key="5">
    <source>
        <dbReference type="ARBA" id="ARBA00022519"/>
    </source>
</evidence>
<feature type="domain" description="Multidrug resistance protein MdtA-like alpha-helical hairpin" evidence="8">
    <location>
        <begin position="113"/>
        <end position="180"/>
    </location>
</feature>
<dbReference type="GO" id="GO:1990281">
    <property type="term" value="C:efflux pump complex"/>
    <property type="evidence" value="ECO:0007669"/>
    <property type="project" value="TreeGrafter"/>
</dbReference>
<dbReference type="InterPro" id="IPR058625">
    <property type="entry name" value="MdtA-like_BSH"/>
</dbReference>
<dbReference type="FunFam" id="2.40.420.20:FF:000001">
    <property type="entry name" value="Efflux RND transporter periplasmic adaptor subunit"/>
    <property type="match status" value="1"/>
</dbReference>
<proteinExistence type="inferred from homology"/>
<gene>
    <name evidence="12" type="ORF">SAMN04488115_108286</name>
</gene>
<evidence type="ECO:0000259" key="8">
    <source>
        <dbReference type="Pfam" id="PF25876"/>
    </source>
</evidence>
<dbReference type="Pfam" id="PF25944">
    <property type="entry name" value="Beta-barrel_RND"/>
    <property type="match status" value="1"/>
</dbReference>
<dbReference type="Gene3D" id="1.10.287.470">
    <property type="entry name" value="Helix hairpin bin"/>
    <property type="match status" value="1"/>
</dbReference>
<evidence type="ECO:0000313" key="12">
    <source>
        <dbReference type="EMBL" id="SEG66646.1"/>
    </source>
</evidence>
<evidence type="ECO:0000259" key="9">
    <source>
        <dbReference type="Pfam" id="PF25917"/>
    </source>
</evidence>
<evidence type="ECO:0000313" key="13">
    <source>
        <dbReference type="Proteomes" id="UP000236743"/>
    </source>
</evidence>
<comment type="subcellular location">
    <subcellularLocation>
        <location evidence="1">Cell membrane</location>
    </subcellularLocation>
</comment>
<comment type="similarity">
    <text evidence="2">Belongs to the membrane fusion protein (MFP) (TC 8.A.1) family.</text>
</comment>
<dbReference type="PANTHER" id="PTHR30469">
    <property type="entry name" value="MULTIDRUG RESISTANCE PROTEIN MDTA"/>
    <property type="match status" value="1"/>
</dbReference>
<evidence type="ECO:0000256" key="3">
    <source>
        <dbReference type="ARBA" id="ARBA00022448"/>
    </source>
</evidence>
<reference evidence="12 13" key="1">
    <citation type="submission" date="2016-10" db="EMBL/GenBank/DDBJ databases">
        <authorList>
            <person name="de Groot N.N."/>
        </authorList>
    </citation>
    <scope>NUCLEOTIDE SEQUENCE [LARGE SCALE GENOMIC DNA]</scope>
    <source>
        <strain evidence="12 13">DSM 26656</strain>
    </source>
</reference>
<dbReference type="Gene3D" id="2.40.30.170">
    <property type="match status" value="1"/>
</dbReference>
<dbReference type="Proteomes" id="UP000236743">
    <property type="component" value="Unassembled WGS sequence"/>
</dbReference>
<keyword evidence="13" id="KW-1185">Reference proteome</keyword>
<keyword evidence="3" id="KW-0813">Transport</keyword>
<dbReference type="GO" id="GO:0015562">
    <property type="term" value="F:efflux transmembrane transporter activity"/>
    <property type="evidence" value="ECO:0007669"/>
    <property type="project" value="TreeGrafter"/>
</dbReference>
<dbReference type="RefSeq" id="WP_103874226.1">
    <property type="nucleotide sequence ID" value="NZ_FNUY01000008.1"/>
</dbReference>
<dbReference type="InterPro" id="IPR058626">
    <property type="entry name" value="MdtA-like_b-barrel"/>
</dbReference>
<dbReference type="InterPro" id="IPR058624">
    <property type="entry name" value="MdtA-like_HH"/>
</dbReference>
<evidence type="ECO:0000256" key="6">
    <source>
        <dbReference type="ARBA" id="ARBA00023136"/>
    </source>
</evidence>
<dbReference type="SUPFAM" id="SSF111369">
    <property type="entry name" value="HlyD-like secretion proteins"/>
    <property type="match status" value="1"/>
</dbReference>
<evidence type="ECO:0000259" key="11">
    <source>
        <dbReference type="Pfam" id="PF25967"/>
    </source>
</evidence>
<feature type="domain" description="Multidrug resistance protein MdtA-like barrel-sandwich hybrid" evidence="9">
    <location>
        <begin position="72"/>
        <end position="207"/>
    </location>
</feature>
<dbReference type="Pfam" id="PF25876">
    <property type="entry name" value="HH_MFP_RND"/>
    <property type="match status" value="1"/>
</dbReference>
<evidence type="ECO:0000256" key="1">
    <source>
        <dbReference type="ARBA" id="ARBA00004236"/>
    </source>
</evidence>
<dbReference type="PANTHER" id="PTHR30469:SF36">
    <property type="entry name" value="BLL3903 PROTEIN"/>
    <property type="match status" value="1"/>
</dbReference>
<dbReference type="Pfam" id="PF25917">
    <property type="entry name" value="BSH_RND"/>
    <property type="match status" value="1"/>
</dbReference>
<name>A0A1H6C2P8_9HYPH</name>
<dbReference type="InterPro" id="IPR006143">
    <property type="entry name" value="RND_pump_MFP"/>
</dbReference>
<organism evidence="12 13">
    <name type="scientific">Bosea lathyri</name>
    <dbReference type="NCBI Taxonomy" id="1036778"/>
    <lineage>
        <taxon>Bacteria</taxon>
        <taxon>Pseudomonadati</taxon>
        <taxon>Pseudomonadota</taxon>
        <taxon>Alphaproteobacteria</taxon>
        <taxon>Hyphomicrobiales</taxon>
        <taxon>Boseaceae</taxon>
        <taxon>Bosea</taxon>
    </lineage>
</organism>
<accession>A0A1H6C2P8</accession>
<dbReference type="OrthoDB" id="9783047at2"/>
<protein>
    <submittedName>
        <fullName evidence="12">Membrane fusion protein, multidrug efflux system</fullName>
    </submittedName>
</protein>
<evidence type="ECO:0000259" key="10">
    <source>
        <dbReference type="Pfam" id="PF25944"/>
    </source>
</evidence>
<dbReference type="Gene3D" id="2.40.50.100">
    <property type="match status" value="1"/>
</dbReference>
<dbReference type="InterPro" id="IPR058627">
    <property type="entry name" value="MdtA-like_C"/>
</dbReference>
<sequence>MNRSRILIAVALVAIAAGGVWYVQSRGSEATHPARAGRSDSGAVTVTTAVATQADFPVRKRAIGFVETPTSVVIKSRIDSQITELHITDGQFVKAGDLLFSLDDRDIKAQIAKDEAMIARDEATHKRTLADLDRYQQLLARNAGTQQAVDQATADERTAAATILADKATLDADKLKLSYTKIVSPIDGRVGAVQVTPGNLVSANSTGTGMLTVTQMKPLRVSFAMPESELPVLQGALVASKPILVTASVANSGRPPEQGTLNFVDSSVNITSGTIVAKAAFANDDLKLWPGQYVDVEIIPDTLTGATIVPTVAVQTGQKGPYVYVVKPDSTVDLRQVKIALSDGGQTAISEGVAPGERVVTDGQMRLKPGARVQDKTAATNTAPPVSEITPVAEGGRS</sequence>
<dbReference type="EMBL" id="FNUY01000008">
    <property type="protein sequence ID" value="SEG66646.1"/>
    <property type="molecule type" value="Genomic_DNA"/>
</dbReference>
<evidence type="ECO:0000256" key="2">
    <source>
        <dbReference type="ARBA" id="ARBA00009477"/>
    </source>
</evidence>
<dbReference type="GO" id="GO:0030313">
    <property type="term" value="C:cell envelope"/>
    <property type="evidence" value="ECO:0007669"/>
    <property type="project" value="UniProtKB-SubCell"/>
</dbReference>
<evidence type="ECO:0000256" key="7">
    <source>
        <dbReference type="SAM" id="MobiDB-lite"/>
    </source>
</evidence>
<feature type="region of interest" description="Disordered" evidence="7">
    <location>
        <begin position="372"/>
        <end position="398"/>
    </location>
</feature>